<dbReference type="Pfam" id="PF07969">
    <property type="entry name" value="Amidohydro_3"/>
    <property type="match status" value="1"/>
</dbReference>
<dbReference type="Gene3D" id="3.20.20.140">
    <property type="entry name" value="Metal-dependent hydrolases"/>
    <property type="match status" value="1"/>
</dbReference>
<dbReference type="PANTHER" id="PTHR22642">
    <property type="entry name" value="IMIDAZOLONEPROPIONASE"/>
    <property type="match status" value="1"/>
</dbReference>
<dbReference type="EMBL" id="JAUKUD010000001">
    <property type="protein sequence ID" value="KAK0754298.1"/>
    <property type="molecule type" value="Genomic_DNA"/>
</dbReference>
<comment type="caution">
    <text evidence="2">The sequence shown here is derived from an EMBL/GenBank/DDBJ whole genome shotgun (WGS) entry which is preliminary data.</text>
</comment>
<dbReference type="InterPro" id="IPR033932">
    <property type="entry name" value="YtcJ-like"/>
</dbReference>
<dbReference type="Gene3D" id="3.10.310.70">
    <property type="match status" value="1"/>
</dbReference>
<organism evidence="2 3">
    <name type="scientific">Schizothecium vesticola</name>
    <dbReference type="NCBI Taxonomy" id="314040"/>
    <lineage>
        <taxon>Eukaryota</taxon>
        <taxon>Fungi</taxon>
        <taxon>Dikarya</taxon>
        <taxon>Ascomycota</taxon>
        <taxon>Pezizomycotina</taxon>
        <taxon>Sordariomycetes</taxon>
        <taxon>Sordariomycetidae</taxon>
        <taxon>Sordariales</taxon>
        <taxon>Schizotheciaceae</taxon>
        <taxon>Schizothecium</taxon>
    </lineage>
</organism>
<dbReference type="AlphaFoldDB" id="A0AA40FAL1"/>
<reference evidence="2" key="1">
    <citation type="submission" date="2023-06" db="EMBL/GenBank/DDBJ databases">
        <title>Genome-scale phylogeny and comparative genomics of the fungal order Sordariales.</title>
        <authorList>
            <consortium name="Lawrence Berkeley National Laboratory"/>
            <person name="Hensen N."/>
            <person name="Bonometti L."/>
            <person name="Westerberg I."/>
            <person name="Brannstrom I.O."/>
            <person name="Guillou S."/>
            <person name="Cros-Aarteil S."/>
            <person name="Calhoun S."/>
            <person name="Haridas S."/>
            <person name="Kuo A."/>
            <person name="Mondo S."/>
            <person name="Pangilinan J."/>
            <person name="Riley R."/>
            <person name="LaButti K."/>
            <person name="Andreopoulos B."/>
            <person name="Lipzen A."/>
            <person name="Chen C."/>
            <person name="Yanf M."/>
            <person name="Daum C."/>
            <person name="Ng V."/>
            <person name="Clum A."/>
            <person name="Steindorff A."/>
            <person name="Ohm R."/>
            <person name="Martin F."/>
            <person name="Silar P."/>
            <person name="Natvig D."/>
            <person name="Lalanne C."/>
            <person name="Gautier V."/>
            <person name="Ament-velasquez S.L."/>
            <person name="Kruys A."/>
            <person name="Hutchinson M.I."/>
            <person name="Powell A.J."/>
            <person name="Barry K."/>
            <person name="Miller A.N."/>
            <person name="Grigoriev I.V."/>
            <person name="Debuchy R."/>
            <person name="Gladieux P."/>
            <person name="Thoren M.H."/>
            <person name="Johannesson H."/>
        </authorList>
    </citation>
    <scope>NUCLEOTIDE SEQUENCE</scope>
    <source>
        <strain evidence="2">SMH3187-1</strain>
    </source>
</reference>
<accession>A0AA40FAL1</accession>
<evidence type="ECO:0000313" key="2">
    <source>
        <dbReference type="EMBL" id="KAK0754298.1"/>
    </source>
</evidence>
<name>A0AA40FAL1_9PEZI</name>
<sequence length="552" mass="58941">MAEPTTLFLNGPIFLSGVPPGTNAGLSRPPTFVTALLVRGAHIAHVGSASDPTIAAARADPATAVRDLGGRTLLPGFVDGHMHLMMMGQSLNKLELGGCGSLDEIRGTIRAYAAANPGLPRILCKGWMHSMTPGGVSARDLDGLDGERDRAVLIDTKDLHTAWCNTKGIVELGAEGWADVPGGTIERDGEGRLTGVFSEAANLTYVWPWLAQVASMDERTGAIKAAVEAYNRVGYTGLVDMAMDDGAWEALLALRAEGPIPMRIAAYWLIKPQKTEAETLAQVDRAIELAGQYNATTTPDCRIVGVKVICDGIIDACTAGLSEPYAHNAHLEVPLWTPEQLEPVVRRADAAGLQIALHAIGDATTTMVVDTLIAHASPDRRPRVEHIELASAVDAARLGQAGITASIQPVHADPAILRAWPRLLGEHRCARAFPYREFSDAGAPLALGSDAPTAPHTPLGNIYVGTTRRSYREPGYEATVNPHFALGLCESVAAGTEGAAYSCFDDHRIGVLKKGHKADLVIADMVWEKEKMMEARVVETWYDGGLVWSEEP</sequence>
<dbReference type="CDD" id="cd01300">
    <property type="entry name" value="YtcJ_like"/>
    <property type="match status" value="1"/>
</dbReference>
<dbReference type="SUPFAM" id="SSF51556">
    <property type="entry name" value="Metallo-dependent hydrolases"/>
    <property type="match status" value="1"/>
</dbReference>
<keyword evidence="3" id="KW-1185">Reference proteome</keyword>
<gene>
    <name evidence="2" type="ORF">B0T18DRAFT_314598</name>
</gene>
<dbReference type="InterPro" id="IPR032466">
    <property type="entry name" value="Metal_Hydrolase"/>
</dbReference>
<dbReference type="InterPro" id="IPR013108">
    <property type="entry name" value="Amidohydro_3"/>
</dbReference>
<evidence type="ECO:0000313" key="3">
    <source>
        <dbReference type="Proteomes" id="UP001172155"/>
    </source>
</evidence>
<proteinExistence type="predicted"/>
<dbReference type="GO" id="GO:0016810">
    <property type="term" value="F:hydrolase activity, acting on carbon-nitrogen (but not peptide) bonds"/>
    <property type="evidence" value="ECO:0007669"/>
    <property type="project" value="InterPro"/>
</dbReference>
<dbReference type="SUPFAM" id="SSF51338">
    <property type="entry name" value="Composite domain of metallo-dependent hydrolases"/>
    <property type="match status" value="1"/>
</dbReference>
<feature type="domain" description="Amidohydrolase 3" evidence="1">
    <location>
        <begin position="65"/>
        <end position="547"/>
    </location>
</feature>
<dbReference type="InterPro" id="IPR011059">
    <property type="entry name" value="Metal-dep_hydrolase_composite"/>
</dbReference>
<protein>
    <submittedName>
        <fullName evidence="2">Amidohydrolase 3</fullName>
    </submittedName>
</protein>
<dbReference type="Proteomes" id="UP001172155">
    <property type="component" value="Unassembled WGS sequence"/>
</dbReference>
<dbReference type="PANTHER" id="PTHR22642:SF20">
    <property type="entry name" value="AMIDOHYDROLASE 3 DOMAIN-CONTAINING PROTEIN"/>
    <property type="match status" value="1"/>
</dbReference>
<evidence type="ECO:0000259" key="1">
    <source>
        <dbReference type="Pfam" id="PF07969"/>
    </source>
</evidence>
<dbReference type="Gene3D" id="2.30.40.10">
    <property type="entry name" value="Urease, subunit C, domain 1"/>
    <property type="match status" value="1"/>
</dbReference>